<dbReference type="EMBL" id="LUEZ02000005">
    <property type="protein sequence ID" value="RDB30306.1"/>
    <property type="molecule type" value="Genomic_DNA"/>
</dbReference>
<organism evidence="2 3">
    <name type="scientific">Hypsizygus marmoreus</name>
    <name type="common">White beech mushroom</name>
    <name type="synonym">Agaricus marmoreus</name>
    <dbReference type="NCBI Taxonomy" id="39966"/>
    <lineage>
        <taxon>Eukaryota</taxon>
        <taxon>Fungi</taxon>
        <taxon>Dikarya</taxon>
        <taxon>Basidiomycota</taxon>
        <taxon>Agaricomycotina</taxon>
        <taxon>Agaricomycetes</taxon>
        <taxon>Agaricomycetidae</taxon>
        <taxon>Agaricales</taxon>
        <taxon>Tricholomatineae</taxon>
        <taxon>Lyophyllaceae</taxon>
        <taxon>Hypsizygus</taxon>
    </lineage>
</organism>
<name>A0A369KHB4_HYPMA</name>
<dbReference type="AlphaFoldDB" id="A0A369KHB4"/>
<evidence type="ECO:0000256" key="1">
    <source>
        <dbReference type="SAM" id="MobiDB-lite"/>
    </source>
</evidence>
<dbReference type="Proteomes" id="UP000076154">
    <property type="component" value="Unassembled WGS sequence"/>
</dbReference>
<evidence type="ECO:0000313" key="2">
    <source>
        <dbReference type="EMBL" id="RDB30306.1"/>
    </source>
</evidence>
<protein>
    <submittedName>
        <fullName evidence="2">Uncharacterized protein</fullName>
    </submittedName>
</protein>
<feature type="region of interest" description="Disordered" evidence="1">
    <location>
        <begin position="61"/>
        <end position="86"/>
    </location>
</feature>
<comment type="caution">
    <text evidence="2">The sequence shown here is derived from an EMBL/GenBank/DDBJ whole genome shotgun (WGS) entry which is preliminary data.</text>
</comment>
<evidence type="ECO:0000313" key="3">
    <source>
        <dbReference type="Proteomes" id="UP000076154"/>
    </source>
</evidence>
<proteinExistence type="predicted"/>
<gene>
    <name evidence="2" type="ORF">Hypma_007046</name>
</gene>
<dbReference type="InParanoid" id="A0A369KHB4"/>
<keyword evidence="3" id="KW-1185">Reference proteome</keyword>
<accession>A0A369KHB4</accession>
<sequence>MHHVDATTVCTPVNSFGNDTILDLAQLQLWARLPHLCRIPVFFLGNECAIRARTTAHLRSLAMPQPLPRQPPTSHPLEPLANSNTH</sequence>
<reference evidence="2" key="1">
    <citation type="submission" date="2018-04" db="EMBL/GenBank/DDBJ databases">
        <title>Whole genome sequencing of Hypsizygus marmoreus.</title>
        <authorList>
            <person name="Choi I.-G."/>
            <person name="Min B."/>
            <person name="Kim J.-G."/>
            <person name="Kim S."/>
            <person name="Oh Y.-L."/>
            <person name="Kong W.-S."/>
            <person name="Park H."/>
            <person name="Jeong J."/>
            <person name="Song E.-S."/>
        </authorList>
    </citation>
    <scope>NUCLEOTIDE SEQUENCE [LARGE SCALE GENOMIC DNA]</scope>
    <source>
        <strain evidence="2">51987-8</strain>
    </source>
</reference>
<feature type="compositionally biased region" description="Pro residues" evidence="1">
    <location>
        <begin position="65"/>
        <end position="74"/>
    </location>
</feature>